<gene>
    <name evidence="3" type="ORF">NE857_33765</name>
</gene>
<accession>A0ABY5DH07</accession>
<organism evidence="3 4">
    <name type="scientific">Nocardiopsis exhalans</name>
    <dbReference type="NCBI Taxonomy" id="163604"/>
    <lineage>
        <taxon>Bacteria</taxon>
        <taxon>Bacillati</taxon>
        <taxon>Actinomycetota</taxon>
        <taxon>Actinomycetes</taxon>
        <taxon>Streptosporangiales</taxon>
        <taxon>Nocardiopsidaceae</taxon>
        <taxon>Nocardiopsis</taxon>
    </lineage>
</organism>
<dbReference type="Pfam" id="PF08751">
    <property type="entry name" value="TrwC"/>
    <property type="match status" value="1"/>
</dbReference>
<dbReference type="EMBL" id="CP099838">
    <property type="protein sequence ID" value="USY23626.1"/>
    <property type="molecule type" value="Genomic_DNA"/>
</dbReference>
<evidence type="ECO:0000259" key="2">
    <source>
        <dbReference type="PROSITE" id="PS50880"/>
    </source>
</evidence>
<dbReference type="PANTHER" id="PTHR30313:SF2">
    <property type="entry name" value="DNA PRIMASE"/>
    <property type="match status" value="1"/>
</dbReference>
<keyword evidence="3" id="KW-0614">Plasmid</keyword>
<feature type="compositionally biased region" description="Basic and acidic residues" evidence="1">
    <location>
        <begin position="1587"/>
        <end position="1599"/>
    </location>
</feature>
<dbReference type="InterPro" id="IPR006171">
    <property type="entry name" value="TOPRIM_dom"/>
</dbReference>
<evidence type="ECO:0000313" key="3">
    <source>
        <dbReference type="EMBL" id="USY23626.1"/>
    </source>
</evidence>
<protein>
    <submittedName>
        <fullName evidence="3">Relaxase domain-containing protein</fullName>
    </submittedName>
</protein>
<feature type="compositionally biased region" description="Basic and acidic residues" evidence="1">
    <location>
        <begin position="677"/>
        <end position="707"/>
    </location>
</feature>
<feature type="domain" description="Toprim" evidence="2">
    <location>
        <begin position="875"/>
        <end position="968"/>
    </location>
</feature>
<dbReference type="Gene3D" id="2.30.30.940">
    <property type="match status" value="1"/>
</dbReference>
<dbReference type="SUPFAM" id="SSF56731">
    <property type="entry name" value="DNA primase core"/>
    <property type="match status" value="1"/>
</dbReference>
<dbReference type="InterPro" id="IPR013264">
    <property type="entry name" value="DNAG_N"/>
</dbReference>
<dbReference type="Gene3D" id="3.40.1360.10">
    <property type="match status" value="1"/>
</dbReference>
<dbReference type="InterPro" id="IPR014862">
    <property type="entry name" value="TrwC"/>
</dbReference>
<dbReference type="InterPro" id="IPR050219">
    <property type="entry name" value="DnaG_primase"/>
</dbReference>
<dbReference type="Gene3D" id="3.40.50.300">
    <property type="entry name" value="P-loop containing nucleotide triphosphate hydrolases"/>
    <property type="match status" value="2"/>
</dbReference>
<feature type="region of interest" description="Disordered" evidence="1">
    <location>
        <begin position="2132"/>
        <end position="2159"/>
    </location>
</feature>
<dbReference type="InterPro" id="IPR037068">
    <property type="entry name" value="DNA_primase_core_N_sf"/>
</dbReference>
<geneLocation type="plasmid" evidence="3 4">
    <name>unnamed1</name>
</geneLocation>
<evidence type="ECO:0000256" key="1">
    <source>
        <dbReference type="SAM" id="MobiDB-lite"/>
    </source>
</evidence>
<dbReference type="PANTHER" id="PTHR30313">
    <property type="entry name" value="DNA PRIMASE"/>
    <property type="match status" value="1"/>
</dbReference>
<feature type="compositionally biased region" description="Basic and acidic residues" evidence="1">
    <location>
        <begin position="1114"/>
        <end position="1127"/>
    </location>
</feature>
<dbReference type="Pfam" id="PF13155">
    <property type="entry name" value="Toprim_2"/>
    <property type="match status" value="1"/>
</dbReference>
<dbReference type="NCBIfam" id="NF041492">
    <property type="entry name" value="MobF"/>
    <property type="match status" value="1"/>
</dbReference>
<feature type="region of interest" description="Disordered" evidence="1">
    <location>
        <begin position="2176"/>
        <end position="2251"/>
    </location>
</feature>
<sequence length="2251" mass="250012">MLSLVTGYDPGYLTRGAQSPKNYYLAAVSQHGEPPGRWWGAGAAALDLTPGSVIDPLVMEQLYSTLYDPRDPNFIDGPEEDRARLGQRPKRFKDAEAWYEDLLSNEPEASAERREELWTDATQRAERARTVFFYDATFSPVKSVSLLHAGLQAAAQVAEEQGNAGLAEQYRKAATAVEDGVRLAASASLDYLVNHAGDARFGHHGPKVEGRSTGKWTDAGNFVVAQFFQHSNREGEPALHIHQAILNRQLCADGKWRGIDSRALFKSRAGAAAVGERSLMEYLTRTLGVEWVQRADGNGWEVKGVEPAQITAFSTRRARITAELDRLLGEYERNHGHQPSARALFKISQHVTTNSRPSKGEKVLSRAAMLKRWEDKLNREEVSSLLKIPARVLGRLRPDRAVEPFTAQIEGNDALMERILTTAVARVQEAKPEFSRHDLLRRINDELPAYLGILGGPHLERLLNQLTDLALDPSGPAGVRLLNAPDIVDVPAELRRADGTSAYLAPNAQRYTTLSEMDLQQRLTAEALRDNAPRVRFTQLVQHDLVWSPIQLRCPELVGRFVLAQQTLASPAPQAPHQPLAAQDWQVLVVEQLDGLLSQPWQDWPTVARELAAFVPPRYTQVASETLGYLMMLTRDEDPEVRERIVEAFTSELVGRRLAEEPAELGSEGEDIEAEVNETHEGSSSDSHENHESEGAFDHVDEERERTATPPPVPEETPQIQRLLDATAEAVAYYQGQLNAPAGQDARRYMTQERGLAHAVAEDAPWQVGYAPNEWNGLFLHLSKLGYTNDELEAAGLVKRSARTGTYYDRFRGRIMLPVTDEHQRPVGFTARLLPGITDDPDVPKYINGPETEIYRKGEILYGMGQQQAALAAGARPVIVEGPLDVLAVNLAQDQDHPQLTALATCGTALTDEHVQLVSDQADDGVGLVVAFDPDKAGRKAAKRAHERLHSYEGPVHAAVLPEGQDPGDLVGEPERLNTLLNERERTLSVAVLEYDIEQIVDARRHRPVRTEQSGPTTRYELVHEAAVSWGFEPPAPGEVPDWEPSRTYEGPPEGELTVEDRAAVARAAARLVPADDLVLARHALAHLHAVMGLEDDPGMGEAVQLSFLNEFTEQDRTEESHAEGDPWKPVTAKSTGSRGGVEPTQPQQTPVVEIEAPTHSEQAQAEVTNQGEVDTFGHEALPPVTQYELALRHVMAESPTLRQDQAAAIAGIITSGRGVDMLVGPAGSGKSYVLAKLAQVWKARTDTPVVGLALAQNAANVLANEGMSSAYNIEKWLRLIEAGRVRIVPGQLIVVDEYSMVPNDQLAKIQSLATRARAKIVWAGDHEQLPAPAAGGMGRYLAQVGGAYELTEVARFSAQWEREASLELREGSPEALLAYDKRGRLFAGIRADVEAQALRSYLADLLAGRDSLLLTSTNESAAQLSARVRAELVEIGRVEPEGITLADTNAAGVGDRIMARANETRVQVGTGTRTLTNRDVLHVVETRPDGSIRAVLHGTQDQQEPTYVTLPAAYVAENVELGYSGTAHSAQGRTVDTCHGIVDEATSRQMWYVLMTRARNGNYAYAVAERERVADLRTGPEQSEEEVARQRTAAARERGELNTEVEFIDTEVDAQGQAAADAQQRRDLDNQRLGVFTRVLERDAATPTSIEAMYGEFERARHSAHLGAMWLDSTRTYQSIAYLERAVARGTLDRDDANKALKEDELSTLGRLLNRLESAGLDADGILDQAFTYWVGELDSAESICSVLDWRIKHLAEEQGIDLDALEIPEEEIHANQVQRTKPLGMPSIDRFRFEVAEAMDDRAEELAHRAAERTPPWLAERIGLPPAANEFGEPTEERQTWLSRARAILSYREQWMYEAETDAIGPAPSKTEPERRASWLAAHEALGNQGEQDLATMGVGDLYALRAAYARQTQWAPAYVAPQLRAASLQARDLSDEADILRARAAKVEDPERQAGLLARAAARTELAQELREHCRELSEIDAARDGWYEVTEDQRVLAQRADGELRRRAREDLRAEREPRVDVESLPPLHLDTDEAREREAERQRRAELVEAEHERQCEGQEELGLELPEPRTRTTDPEQEQERQEAQRVDVERQEEPEVAPDQLSLDVREGELVPGQEWRADWLAQRERDGVDDDQLSLDVREGELVPGRTMPADREAELDRMIDQARLAGEVATSRAEAEREVEHEEVLQRHREQAHEIDEALLERERVAREELEEREAERSEVEREELEPEPERVVEPEEEEVEL</sequence>
<feature type="compositionally biased region" description="Basic and acidic residues" evidence="1">
    <location>
        <begin position="2034"/>
        <end position="2062"/>
    </location>
</feature>
<feature type="region of interest" description="Disordered" evidence="1">
    <location>
        <begin position="659"/>
        <end position="718"/>
    </location>
</feature>
<dbReference type="Pfam" id="PF08275">
    <property type="entry name" value="DNAG_N"/>
    <property type="match status" value="1"/>
</dbReference>
<feature type="compositionally biased region" description="Basic and acidic residues" evidence="1">
    <location>
        <begin position="2182"/>
        <end position="2229"/>
    </location>
</feature>
<dbReference type="PROSITE" id="PS50880">
    <property type="entry name" value="TOPRIM"/>
    <property type="match status" value="1"/>
</dbReference>
<dbReference type="SMART" id="SM00493">
    <property type="entry name" value="TOPRIM"/>
    <property type="match status" value="1"/>
</dbReference>
<dbReference type="RefSeq" id="WP_254422280.1">
    <property type="nucleotide sequence ID" value="NZ_BAAAJB010000040.1"/>
</dbReference>
<feature type="compositionally biased region" description="Basic and acidic residues" evidence="1">
    <location>
        <begin position="2015"/>
        <end position="2026"/>
    </location>
</feature>
<dbReference type="SUPFAM" id="SSF55464">
    <property type="entry name" value="Origin of replication-binding domain, RBD-like"/>
    <property type="match status" value="1"/>
</dbReference>
<dbReference type="SUPFAM" id="SSF52540">
    <property type="entry name" value="P-loop containing nucleoside triphosphate hydrolases"/>
    <property type="match status" value="2"/>
</dbReference>
<feature type="region of interest" description="Disordered" evidence="1">
    <location>
        <begin position="2015"/>
        <end position="2114"/>
    </location>
</feature>
<proteinExistence type="predicted"/>
<dbReference type="CDD" id="cd03364">
    <property type="entry name" value="TOPRIM_DnaG_primases"/>
    <property type="match status" value="1"/>
</dbReference>
<dbReference type="Proteomes" id="UP001055940">
    <property type="component" value="Plasmid unnamed1"/>
</dbReference>
<feature type="compositionally biased region" description="Acidic residues" evidence="1">
    <location>
        <begin position="661"/>
        <end position="676"/>
    </location>
</feature>
<feature type="compositionally biased region" description="Basic and acidic residues" evidence="1">
    <location>
        <begin position="2072"/>
        <end position="2100"/>
    </location>
</feature>
<dbReference type="Pfam" id="PF13604">
    <property type="entry name" value="AAA_30"/>
    <property type="match status" value="1"/>
</dbReference>
<feature type="region of interest" description="Disordered" evidence="1">
    <location>
        <begin position="1114"/>
        <end position="1150"/>
    </location>
</feature>
<evidence type="ECO:0000313" key="4">
    <source>
        <dbReference type="Proteomes" id="UP001055940"/>
    </source>
</evidence>
<reference evidence="3" key="1">
    <citation type="submission" date="2022-06" db="EMBL/GenBank/DDBJ databases">
        <authorList>
            <person name="Ping M."/>
        </authorList>
    </citation>
    <scope>NUCLEOTIDE SEQUENCE</scope>
    <source>
        <strain evidence="3">JCM11759T</strain>
        <plasmid evidence="3">unnamed1</plasmid>
    </source>
</reference>
<feature type="region of interest" description="Disordered" evidence="1">
    <location>
        <begin position="1579"/>
        <end position="1599"/>
    </location>
</feature>
<name>A0ABY5DH07_9ACTN</name>
<dbReference type="Gene3D" id="3.90.980.10">
    <property type="entry name" value="DNA primase, catalytic core, N-terminal domain"/>
    <property type="match status" value="1"/>
</dbReference>
<keyword evidence="4" id="KW-1185">Reference proteome</keyword>
<dbReference type="InterPro" id="IPR034151">
    <property type="entry name" value="TOPRIM_DnaG_bac"/>
</dbReference>
<dbReference type="InterPro" id="IPR027417">
    <property type="entry name" value="P-loop_NTPase"/>
</dbReference>